<protein>
    <submittedName>
        <fullName evidence="3">DUF4136 domain-containing protein</fullName>
    </submittedName>
</protein>
<dbReference type="EMBL" id="SGUG01000042">
    <property type="protein sequence ID" value="MDG0864826.1"/>
    <property type="molecule type" value="Genomic_DNA"/>
</dbReference>
<accession>A0A9X4LIQ4</accession>
<proteinExistence type="predicted"/>
<dbReference type="Gene3D" id="3.30.160.670">
    <property type="match status" value="1"/>
</dbReference>
<dbReference type="InterPro" id="IPR006311">
    <property type="entry name" value="TAT_signal"/>
</dbReference>
<dbReference type="InterPro" id="IPR025411">
    <property type="entry name" value="DUF4136"/>
</dbReference>
<dbReference type="AlphaFoldDB" id="A0A9X4LIQ4"/>
<evidence type="ECO:0000313" key="3">
    <source>
        <dbReference type="EMBL" id="MDG0864826.1"/>
    </source>
</evidence>
<feature type="chain" id="PRO_5040801151" evidence="1">
    <location>
        <begin position="28"/>
        <end position="214"/>
    </location>
</feature>
<evidence type="ECO:0000256" key="1">
    <source>
        <dbReference type="SAM" id="SignalP"/>
    </source>
</evidence>
<evidence type="ECO:0000259" key="2">
    <source>
        <dbReference type="Pfam" id="PF13590"/>
    </source>
</evidence>
<keyword evidence="4" id="KW-1185">Reference proteome</keyword>
<feature type="domain" description="DUF4136" evidence="2">
    <location>
        <begin position="42"/>
        <end position="199"/>
    </location>
</feature>
<dbReference type="PROSITE" id="PS51318">
    <property type="entry name" value="TAT"/>
    <property type="match status" value="1"/>
</dbReference>
<feature type="signal peptide" evidence="1">
    <location>
        <begin position="1"/>
        <end position="27"/>
    </location>
</feature>
<gene>
    <name evidence="3" type="ORF">EXJ73_20410</name>
</gene>
<evidence type="ECO:0000313" key="4">
    <source>
        <dbReference type="Proteomes" id="UP001152766"/>
    </source>
</evidence>
<sequence>MSFHGGAAMNRRLILSTATALAVAALAACTGPYMVSADVSSYGNWPAERKPGSYAFERLPSQQHNEEASKREITLEDAARAALEKAGFKPAADARSADVLVTLGARVTAYDPVPWDDPLWWRWRGRLLSPRYGYGGWGGWGWRNDPFFDRRYDRAVAVLMRDRASGEALFEAHASNEGITAGGESMIGALFEAALADFPKVDPKSHRVSVQVAR</sequence>
<dbReference type="Proteomes" id="UP001152766">
    <property type="component" value="Unassembled WGS sequence"/>
</dbReference>
<organism evidence="3 4">
    <name type="scientific">Pelomonas aquatica</name>
    <dbReference type="NCBI Taxonomy" id="431058"/>
    <lineage>
        <taxon>Bacteria</taxon>
        <taxon>Pseudomonadati</taxon>
        <taxon>Pseudomonadota</taxon>
        <taxon>Betaproteobacteria</taxon>
        <taxon>Burkholderiales</taxon>
        <taxon>Sphaerotilaceae</taxon>
        <taxon>Roseateles</taxon>
    </lineage>
</organism>
<comment type="caution">
    <text evidence="3">The sequence shown here is derived from an EMBL/GenBank/DDBJ whole genome shotgun (WGS) entry which is preliminary data.</text>
</comment>
<dbReference type="Pfam" id="PF13590">
    <property type="entry name" value="DUF4136"/>
    <property type="match status" value="1"/>
</dbReference>
<keyword evidence="1" id="KW-0732">Signal</keyword>
<name>A0A9X4LIQ4_9BURK</name>
<reference evidence="3" key="1">
    <citation type="submission" date="2019-02" db="EMBL/GenBank/DDBJ databases">
        <title>Draft genome of the type strain Pelomonas aquatica CCUG 52575T.</title>
        <authorList>
            <person name="Gomila M."/>
            <person name="Lalucat J."/>
        </authorList>
    </citation>
    <scope>NUCLEOTIDE SEQUENCE</scope>
    <source>
        <strain evidence="3">CCUG 52575</strain>
    </source>
</reference>